<name>A0ABV2VWQ9_9ACTN</name>
<comment type="caution">
    <text evidence="3">The sequence shown here is derived from an EMBL/GenBank/DDBJ whole genome shotgun (WGS) entry which is preliminary data.</text>
</comment>
<keyword evidence="4" id="KW-1185">Reference proteome</keyword>
<proteinExistence type="predicted"/>
<dbReference type="Proteomes" id="UP001550348">
    <property type="component" value="Unassembled WGS sequence"/>
</dbReference>
<evidence type="ECO:0000313" key="3">
    <source>
        <dbReference type="EMBL" id="MEU0157239.1"/>
    </source>
</evidence>
<feature type="region of interest" description="Disordered" evidence="1">
    <location>
        <begin position="35"/>
        <end position="87"/>
    </location>
</feature>
<dbReference type="InterPro" id="IPR045618">
    <property type="entry name" value="DUF6444"/>
</dbReference>
<dbReference type="Pfam" id="PF20042">
    <property type="entry name" value="DUF6444"/>
    <property type="match status" value="1"/>
</dbReference>
<organism evidence="3 4">
    <name type="scientific">Micromonospora fulviviridis</name>
    <dbReference type="NCBI Taxonomy" id="47860"/>
    <lineage>
        <taxon>Bacteria</taxon>
        <taxon>Bacillati</taxon>
        <taxon>Actinomycetota</taxon>
        <taxon>Actinomycetes</taxon>
        <taxon>Micromonosporales</taxon>
        <taxon>Micromonosporaceae</taxon>
        <taxon>Micromonospora</taxon>
    </lineage>
</organism>
<evidence type="ECO:0000313" key="4">
    <source>
        <dbReference type="Proteomes" id="UP001550348"/>
    </source>
</evidence>
<protein>
    <submittedName>
        <fullName evidence="3">DUF6444 domain-containing protein</fullName>
    </submittedName>
</protein>
<dbReference type="EMBL" id="JBEXRX010000406">
    <property type="protein sequence ID" value="MEU0157239.1"/>
    <property type="molecule type" value="Genomic_DNA"/>
</dbReference>
<gene>
    <name evidence="3" type="ORF">ABZ071_36465</name>
</gene>
<evidence type="ECO:0000259" key="2">
    <source>
        <dbReference type="Pfam" id="PF20042"/>
    </source>
</evidence>
<evidence type="ECO:0000256" key="1">
    <source>
        <dbReference type="SAM" id="MobiDB-lite"/>
    </source>
</evidence>
<feature type="compositionally biased region" description="Low complexity" evidence="1">
    <location>
        <begin position="40"/>
        <end position="50"/>
    </location>
</feature>
<sequence length="87" mass="9439">MPADPSPSYEELLALNAGLALRLAQALARITELEARLRQSSSNSSRPPSSDGLAKPAPKSLRGRSGRWPDDLPVVRVPPWPRSPTRT</sequence>
<dbReference type="RefSeq" id="WP_355668689.1">
    <property type="nucleotide sequence ID" value="NZ_JBEXRX010000406.1"/>
</dbReference>
<accession>A0ABV2VWQ9</accession>
<feature type="compositionally biased region" description="Pro residues" evidence="1">
    <location>
        <begin position="76"/>
        <end position="87"/>
    </location>
</feature>
<feature type="domain" description="DUF6444" evidence="2">
    <location>
        <begin position="6"/>
        <end position="67"/>
    </location>
</feature>
<reference evidence="3 4" key="1">
    <citation type="submission" date="2024-06" db="EMBL/GenBank/DDBJ databases">
        <title>The Natural Products Discovery Center: Release of the First 8490 Sequenced Strains for Exploring Actinobacteria Biosynthetic Diversity.</title>
        <authorList>
            <person name="Kalkreuter E."/>
            <person name="Kautsar S.A."/>
            <person name="Yang D."/>
            <person name="Bader C.D."/>
            <person name="Teijaro C.N."/>
            <person name="Fluegel L."/>
            <person name="Davis C.M."/>
            <person name="Simpson J.R."/>
            <person name="Lauterbach L."/>
            <person name="Steele A.D."/>
            <person name="Gui C."/>
            <person name="Meng S."/>
            <person name="Li G."/>
            <person name="Viehrig K."/>
            <person name="Ye F."/>
            <person name="Su P."/>
            <person name="Kiefer A.F."/>
            <person name="Nichols A."/>
            <person name="Cepeda A.J."/>
            <person name="Yan W."/>
            <person name="Fan B."/>
            <person name="Jiang Y."/>
            <person name="Adhikari A."/>
            <person name="Zheng C.-J."/>
            <person name="Schuster L."/>
            <person name="Cowan T.M."/>
            <person name="Smanski M.J."/>
            <person name="Chevrette M.G."/>
            <person name="De Carvalho L.P.S."/>
            <person name="Shen B."/>
        </authorList>
    </citation>
    <scope>NUCLEOTIDE SEQUENCE [LARGE SCALE GENOMIC DNA]</scope>
    <source>
        <strain evidence="3 4">NPDC006286</strain>
    </source>
</reference>